<dbReference type="GO" id="GO:0032259">
    <property type="term" value="P:methylation"/>
    <property type="evidence" value="ECO:0007669"/>
    <property type="project" value="UniProtKB-KW"/>
</dbReference>
<evidence type="ECO:0000256" key="7">
    <source>
        <dbReference type="ARBA" id="ARBA00022679"/>
    </source>
</evidence>
<dbReference type="InterPro" id="IPR019410">
    <property type="entry name" value="Methyltransf_16"/>
</dbReference>
<keyword evidence="9" id="KW-1185">Reference proteome</keyword>
<dbReference type="InParanoid" id="A0A6J0BQ59"/>
<dbReference type="GeneID" id="107222136"/>
<keyword evidence="6" id="KW-0489">Methyltransferase</keyword>
<keyword evidence="7" id="KW-0808">Transferase</keyword>
<name>A0A6J0BQ59_NEOLC</name>
<keyword evidence="8" id="KW-0539">Nucleus</keyword>
<dbReference type="EC" id="2.1.1.60" evidence="3"/>
<comment type="subcellular location">
    <subcellularLocation>
        <location evidence="2">Cytoplasm</location>
    </subcellularLocation>
    <subcellularLocation>
        <location evidence="1">Nucleus</location>
    </subcellularLocation>
</comment>
<organism evidence="10">
    <name type="scientific">Neodiprion lecontei</name>
    <name type="common">Redheaded pine sawfly</name>
    <dbReference type="NCBI Taxonomy" id="441921"/>
    <lineage>
        <taxon>Eukaryota</taxon>
        <taxon>Metazoa</taxon>
        <taxon>Ecdysozoa</taxon>
        <taxon>Arthropoda</taxon>
        <taxon>Hexapoda</taxon>
        <taxon>Insecta</taxon>
        <taxon>Pterygota</taxon>
        <taxon>Neoptera</taxon>
        <taxon>Endopterygota</taxon>
        <taxon>Hymenoptera</taxon>
        <taxon>Tenthredinoidea</taxon>
        <taxon>Diprionidae</taxon>
        <taxon>Diprioninae</taxon>
        <taxon>Neodiprion</taxon>
    </lineage>
</organism>
<evidence type="ECO:0000256" key="8">
    <source>
        <dbReference type="ARBA" id="ARBA00023242"/>
    </source>
</evidence>
<evidence type="ECO:0000256" key="5">
    <source>
        <dbReference type="ARBA" id="ARBA00022490"/>
    </source>
</evidence>
<dbReference type="RefSeq" id="XP_015516856.2">
    <property type="nucleotide sequence ID" value="XM_015661370.2"/>
</dbReference>
<gene>
    <name evidence="10" type="primary">LOC107222136</name>
</gene>
<dbReference type="SUPFAM" id="SSF53335">
    <property type="entry name" value="S-adenosyl-L-methionine-dependent methyltransferases"/>
    <property type="match status" value="1"/>
</dbReference>
<dbReference type="Pfam" id="PF10294">
    <property type="entry name" value="Methyltransf_16"/>
    <property type="match status" value="1"/>
</dbReference>
<dbReference type="KEGG" id="nlo:107222136"/>
<dbReference type="GO" id="GO:0005634">
    <property type="term" value="C:nucleus"/>
    <property type="evidence" value="ECO:0007669"/>
    <property type="project" value="UniProtKB-SubCell"/>
</dbReference>
<evidence type="ECO:0000256" key="2">
    <source>
        <dbReference type="ARBA" id="ARBA00004496"/>
    </source>
</evidence>
<keyword evidence="5" id="KW-0963">Cytoplasm</keyword>
<protein>
    <recommendedName>
        <fullName evidence="4">Calmodulin-lysine N-methyltransferase</fullName>
        <ecNumber evidence="3">2.1.1.60</ecNumber>
    </recommendedName>
</protein>
<evidence type="ECO:0000313" key="9">
    <source>
        <dbReference type="Proteomes" id="UP000829291"/>
    </source>
</evidence>
<dbReference type="PANTHER" id="PTHR13539">
    <property type="entry name" value="CALMODULIN-LYSINE N-METHYLTRANSFERASE"/>
    <property type="match status" value="1"/>
</dbReference>
<evidence type="ECO:0000256" key="4">
    <source>
        <dbReference type="ARBA" id="ARBA00020594"/>
    </source>
</evidence>
<dbReference type="GO" id="GO:0018025">
    <property type="term" value="F:calmodulin-lysine N-methyltransferase activity"/>
    <property type="evidence" value="ECO:0007669"/>
    <property type="project" value="UniProtKB-EC"/>
</dbReference>
<dbReference type="Gene3D" id="3.40.50.150">
    <property type="entry name" value="Vaccinia Virus protein VP39"/>
    <property type="match status" value="1"/>
</dbReference>
<dbReference type="InterPro" id="IPR025800">
    <property type="entry name" value="CaM-Lys-N-MeTrfase"/>
</dbReference>
<evidence type="ECO:0000313" key="10">
    <source>
        <dbReference type="RefSeq" id="XP_015516856.2"/>
    </source>
</evidence>
<accession>A0A6J0BQ59</accession>
<sequence>MEGLDIGSRKLEVNANREKMAGTKKTEMINRAQRRWRLLARALTRSPEPQEDAEELEPDPISVRRFTNFGLVNAAALENVIGDRESTWYSYAATIDRKCFAVDVREVNKSFTANELIGFNNTGNICVWPSEECLAHYLLSNRNICRGKTVLELGGGMSCLAGVFVAKYCKPAAVTLTDGNVTSVDNARCIVARNKLDTFIDCRVVQWERAAKDLRQDDVNANHVRQTWSMDWNQPESRRTSQAGLYDVILSADCLFFDEARLDLVETIFGWLAEDGIALIVAPRRGSTFEKFTEAAIERGFTARQREFYDPRVWSRHLELVEHSQEYCPDIHYPLLLELTKKQIKAPG</sequence>
<dbReference type="FunCoup" id="A0A6J0BQ59">
    <property type="interactions" value="1736"/>
</dbReference>
<dbReference type="GO" id="GO:0005737">
    <property type="term" value="C:cytoplasm"/>
    <property type="evidence" value="ECO:0007669"/>
    <property type="project" value="UniProtKB-SubCell"/>
</dbReference>
<evidence type="ECO:0000256" key="6">
    <source>
        <dbReference type="ARBA" id="ARBA00022603"/>
    </source>
</evidence>
<proteinExistence type="predicted"/>
<dbReference type="InterPro" id="IPR029063">
    <property type="entry name" value="SAM-dependent_MTases_sf"/>
</dbReference>
<dbReference type="OrthoDB" id="413520at2759"/>
<evidence type="ECO:0000256" key="3">
    <source>
        <dbReference type="ARBA" id="ARBA00011914"/>
    </source>
</evidence>
<dbReference type="Proteomes" id="UP000829291">
    <property type="component" value="Chromosome 3"/>
</dbReference>
<dbReference type="PANTHER" id="PTHR13539:SF3">
    <property type="entry name" value="CALMODULIN-LYSINE N-METHYLTRANSFERASE"/>
    <property type="match status" value="1"/>
</dbReference>
<evidence type="ECO:0000256" key="1">
    <source>
        <dbReference type="ARBA" id="ARBA00004123"/>
    </source>
</evidence>
<reference evidence="10" key="1">
    <citation type="submission" date="2025-08" db="UniProtKB">
        <authorList>
            <consortium name="RefSeq"/>
        </authorList>
    </citation>
    <scope>IDENTIFICATION</scope>
    <source>
        <tissue evidence="10">Thorax and Abdomen</tissue>
    </source>
</reference>